<accession>A0A9W9NKL4</accession>
<keyword evidence="5" id="KW-0999">Mitochondrion inner membrane</keyword>
<evidence type="ECO:0000256" key="10">
    <source>
        <dbReference type="ARBA" id="ARBA00044246"/>
    </source>
</evidence>
<evidence type="ECO:0000256" key="8">
    <source>
        <dbReference type="ARBA" id="ARBA00023136"/>
    </source>
</evidence>
<name>A0A9W9NKL4_PENCI</name>
<evidence type="ECO:0000256" key="1">
    <source>
        <dbReference type="ARBA" id="ARBA00004137"/>
    </source>
</evidence>
<evidence type="ECO:0000256" key="6">
    <source>
        <dbReference type="ARBA" id="ARBA00022982"/>
    </source>
</evidence>
<dbReference type="EMBL" id="JAPQKT010000009">
    <property type="protein sequence ID" value="KAJ5221662.1"/>
    <property type="molecule type" value="Genomic_DNA"/>
</dbReference>
<proteinExistence type="inferred from homology"/>
<organism evidence="13 14">
    <name type="scientific">Penicillium citrinum</name>
    <dbReference type="NCBI Taxonomy" id="5077"/>
    <lineage>
        <taxon>Eukaryota</taxon>
        <taxon>Fungi</taxon>
        <taxon>Dikarya</taxon>
        <taxon>Ascomycota</taxon>
        <taxon>Pezizomycotina</taxon>
        <taxon>Eurotiomycetes</taxon>
        <taxon>Eurotiomycetidae</taxon>
        <taxon>Eurotiales</taxon>
        <taxon>Aspergillaceae</taxon>
        <taxon>Penicillium</taxon>
    </lineage>
</organism>
<reference evidence="13" key="2">
    <citation type="journal article" date="2023" name="IMA Fungus">
        <title>Comparative genomic study of the Penicillium genus elucidates a diverse pangenome and 15 lateral gene transfer events.</title>
        <authorList>
            <person name="Petersen C."/>
            <person name="Sorensen T."/>
            <person name="Nielsen M.R."/>
            <person name="Sondergaard T.E."/>
            <person name="Sorensen J.L."/>
            <person name="Fitzpatrick D.A."/>
            <person name="Frisvad J.C."/>
            <person name="Nielsen K.L."/>
        </authorList>
    </citation>
    <scope>NUCLEOTIDE SEQUENCE</scope>
    <source>
        <strain evidence="13">IBT 23319</strain>
    </source>
</reference>
<reference evidence="13" key="1">
    <citation type="submission" date="2022-11" db="EMBL/GenBank/DDBJ databases">
        <authorList>
            <person name="Petersen C."/>
        </authorList>
    </citation>
    <scope>NUCLEOTIDE SEQUENCE</scope>
    <source>
        <strain evidence="13">IBT 23319</strain>
    </source>
</reference>
<keyword evidence="3" id="KW-0813">Transport</keyword>
<feature type="compositionally biased region" description="Acidic residues" evidence="11">
    <location>
        <begin position="37"/>
        <end position="81"/>
    </location>
</feature>
<evidence type="ECO:0000313" key="14">
    <source>
        <dbReference type="Proteomes" id="UP001147733"/>
    </source>
</evidence>
<evidence type="ECO:0000259" key="12">
    <source>
        <dbReference type="Pfam" id="PF02320"/>
    </source>
</evidence>
<dbReference type="Gene3D" id="1.10.287.20">
    <property type="entry name" value="Ubiquinol-cytochrome C reductase hinge domain"/>
    <property type="match status" value="1"/>
</dbReference>
<dbReference type="OrthoDB" id="405848at2759"/>
<dbReference type="RefSeq" id="XP_056496585.1">
    <property type="nucleotide sequence ID" value="XM_056649454.1"/>
</dbReference>
<dbReference type="Proteomes" id="UP001147733">
    <property type="component" value="Unassembled WGS sequence"/>
</dbReference>
<evidence type="ECO:0000256" key="5">
    <source>
        <dbReference type="ARBA" id="ARBA00022792"/>
    </source>
</evidence>
<dbReference type="AlphaFoldDB" id="A0A9W9NKL4"/>
<comment type="caution">
    <text evidence="13">The sequence shown here is derived from an EMBL/GenBank/DDBJ whole genome shotgun (WGS) entry which is preliminary data.</text>
</comment>
<dbReference type="InterPro" id="IPR036811">
    <property type="entry name" value="Ubol_cytC_Rdtase_hinge_dom_sf"/>
</dbReference>
<evidence type="ECO:0000256" key="4">
    <source>
        <dbReference type="ARBA" id="ARBA00022660"/>
    </source>
</evidence>
<evidence type="ECO:0000256" key="9">
    <source>
        <dbReference type="ARBA" id="ARBA00044155"/>
    </source>
</evidence>
<keyword evidence="14" id="KW-1185">Reference proteome</keyword>
<keyword evidence="6" id="KW-0249">Electron transport</keyword>
<feature type="domain" description="Ubiquinol-cytochrome C reductase hinge" evidence="12">
    <location>
        <begin position="110"/>
        <end position="172"/>
    </location>
</feature>
<sequence length="172" mass="19276">MGFADFFTDVVSSLGFSEAQAEAPAADDEPAEKTEEASEETESAEETPEEETSEEAPEEEEAAEEEEEEEEEEDEEEEEPEDIKPKLEEVVVRSLFESAGDDLGISQTPDCANSAQCAPYKHHYDECVERVTRQEEEGDDFKGVKEDCVEEFFHLAHCATACAAPKLWRELK</sequence>
<comment type="subcellular location">
    <subcellularLocation>
        <location evidence="1">Mitochondrion inner membrane</location>
        <topology evidence="1">Peripheral membrane protein</topology>
        <orientation evidence="1">Intermembrane side</orientation>
    </subcellularLocation>
</comment>
<keyword evidence="4" id="KW-0679">Respiratory chain</keyword>
<evidence type="ECO:0000256" key="3">
    <source>
        <dbReference type="ARBA" id="ARBA00022448"/>
    </source>
</evidence>
<dbReference type="Pfam" id="PF02320">
    <property type="entry name" value="UCR_hinge"/>
    <property type="match status" value="1"/>
</dbReference>
<evidence type="ECO:0000256" key="2">
    <source>
        <dbReference type="ARBA" id="ARBA00006498"/>
    </source>
</evidence>
<dbReference type="GO" id="GO:0005743">
    <property type="term" value="C:mitochondrial inner membrane"/>
    <property type="evidence" value="ECO:0007669"/>
    <property type="project" value="UniProtKB-SubCell"/>
</dbReference>
<dbReference type="InterPro" id="IPR023184">
    <property type="entry name" value="Ubol_cytC_Rdtase_hinge_dom"/>
</dbReference>
<keyword evidence="8" id="KW-0472">Membrane</keyword>
<evidence type="ECO:0000313" key="13">
    <source>
        <dbReference type="EMBL" id="KAJ5221662.1"/>
    </source>
</evidence>
<keyword evidence="7" id="KW-0496">Mitochondrion</keyword>
<feature type="region of interest" description="Disordered" evidence="11">
    <location>
        <begin position="18"/>
        <end position="90"/>
    </location>
</feature>
<dbReference type="FunFam" id="1.10.287.20:FF:000003">
    <property type="entry name" value="Cytochrome b-c1 complex subunit 6"/>
    <property type="match status" value="1"/>
</dbReference>
<evidence type="ECO:0000256" key="7">
    <source>
        <dbReference type="ARBA" id="ARBA00023128"/>
    </source>
</evidence>
<dbReference type="GeneID" id="81388621"/>
<gene>
    <name evidence="13" type="ORF">N7469_010549</name>
</gene>
<comment type="similarity">
    <text evidence="2">Belongs to the UQCRH/QCR6 family.</text>
</comment>
<dbReference type="SUPFAM" id="SSF81531">
    <property type="entry name" value="Non-heme 11 kDa protein of cytochrome bc1 complex (Ubiquinol-cytochrome c reductase)"/>
    <property type="match status" value="1"/>
</dbReference>
<protein>
    <recommendedName>
        <fullName evidence="9">Cytochrome b-c1 complex subunit 6, mitochondrial</fullName>
    </recommendedName>
    <alternativeName>
        <fullName evidence="10">Complex III subunit 6</fullName>
    </alternativeName>
</protein>
<evidence type="ECO:0000256" key="11">
    <source>
        <dbReference type="SAM" id="MobiDB-lite"/>
    </source>
</evidence>